<reference evidence="2 3" key="1">
    <citation type="journal article" date="2014" name="PLoS Genet.">
        <title>The Genome of Spironucleus salmonicida Highlights a Fish Pathogen Adapted to Fluctuating Environments.</title>
        <authorList>
            <person name="Xu F."/>
            <person name="Jerlstrom-Hultqvist J."/>
            <person name="Einarsson E."/>
            <person name="Astvaldsson A."/>
            <person name="Svard S.G."/>
            <person name="Andersson J.O."/>
        </authorList>
    </citation>
    <scope>NUCLEOTIDE SEQUENCE</scope>
    <source>
        <strain evidence="3">ATCC 50377</strain>
    </source>
</reference>
<accession>V6LN36</accession>
<dbReference type="AlphaFoldDB" id="V6LN36"/>
<dbReference type="EMBL" id="AUWU02000004">
    <property type="protein sequence ID" value="KAH0574457.1"/>
    <property type="molecule type" value="Genomic_DNA"/>
</dbReference>
<keyword evidence="4" id="KW-1185">Reference proteome</keyword>
<proteinExistence type="predicted"/>
<dbReference type="VEuPathDB" id="GiardiaDB:SS50377_24415"/>
<evidence type="ECO:0000313" key="4">
    <source>
        <dbReference type="Proteomes" id="UP000018208"/>
    </source>
</evidence>
<sequence length="106" mass="12756">MSEKIENAQQLYLVMEEVSKHIKQDDFQKWMFQQVTELLVKQENKITQLEQQLKFTPQYTLCELQNRVQDAVNSISRFSDRIEQLEEISSYTIKKTQIHDFKLNTK</sequence>
<organism evidence="2">
    <name type="scientific">Spironucleus salmonicida</name>
    <dbReference type="NCBI Taxonomy" id="348837"/>
    <lineage>
        <taxon>Eukaryota</taxon>
        <taxon>Metamonada</taxon>
        <taxon>Diplomonadida</taxon>
        <taxon>Hexamitidae</taxon>
        <taxon>Hexamitinae</taxon>
        <taxon>Spironucleus</taxon>
    </lineage>
</organism>
<evidence type="ECO:0000313" key="3">
    <source>
        <dbReference type="EMBL" id="KAH0574457.1"/>
    </source>
</evidence>
<feature type="coiled-coil region" evidence="1">
    <location>
        <begin position="32"/>
        <end position="88"/>
    </location>
</feature>
<dbReference type="EMBL" id="KI546085">
    <property type="protein sequence ID" value="EST46035.1"/>
    <property type="molecule type" value="Genomic_DNA"/>
</dbReference>
<protein>
    <submittedName>
        <fullName evidence="2">Uncharacterized protein</fullName>
    </submittedName>
</protein>
<reference evidence="3" key="2">
    <citation type="submission" date="2020-12" db="EMBL/GenBank/DDBJ databases">
        <title>New Spironucleus salmonicida genome in near-complete chromosomes.</title>
        <authorList>
            <person name="Xu F."/>
            <person name="Kurt Z."/>
            <person name="Jimenez-Gonzalez A."/>
            <person name="Astvaldsson A."/>
            <person name="Andersson J.O."/>
            <person name="Svard S.G."/>
        </authorList>
    </citation>
    <scope>NUCLEOTIDE SEQUENCE</scope>
    <source>
        <strain evidence="3">ATCC 50377</strain>
    </source>
</reference>
<dbReference type="Proteomes" id="UP000018208">
    <property type="component" value="Unassembled WGS sequence"/>
</dbReference>
<gene>
    <name evidence="2" type="ORF">SS50377_14023</name>
    <name evidence="3" type="ORF">SS50377_24415</name>
</gene>
<keyword evidence="1" id="KW-0175">Coiled coil</keyword>
<name>V6LN36_9EUKA</name>
<evidence type="ECO:0000256" key="1">
    <source>
        <dbReference type="SAM" id="Coils"/>
    </source>
</evidence>
<evidence type="ECO:0000313" key="2">
    <source>
        <dbReference type="EMBL" id="EST46035.1"/>
    </source>
</evidence>